<name>A0A5B7HLQ1_PORTR</name>
<evidence type="ECO:0000313" key="1">
    <source>
        <dbReference type="EMBL" id="MPC70167.1"/>
    </source>
</evidence>
<dbReference type="EMBL" id="VSRR010030665">
    <property type="protein sequence ID" value="MPC70167.1"/>
    <property type="molecule type" value="Genomic_DNA"/>
</dbReference>
<dbReference type="AlphaFoldDB" id="A0A5B7HLQ1"/>
<accession>A0A5B7HLQ1</accession>
<keyword evidence="2" id="KW-1185">Reference proteome</keyword>
<organism evidence="1 2">
    <name type="scientific">Portunus trituberculatus</name>
    <name type="common">Swimming crab</name>
    <name type="synonym">Neptunus trituberculatus</name>
    <dbReference type="NCBI Taxonomy" id="210409"/>
    <lineage>
        <taxon>Eukaryota</taxon>
        <taxon>Metazoa</taxon>
        <taxon>Ecdysozoa</taxon>
        <taxon>Arthropoda</taxon>
        <taxon>Crustacea</taxon>
        <taxon>Multicrustacea</taxon>
        <taxon>Malacostraca</taxon>
        <taxon>Eumalacostraca</taxon>
        <taxon>Eucarida</taxon>
        <taxon>Decapoda</taxon>
        <taxon>Pleocyemata</taxon>
        <taxon>Brachyura</taxon>
        <taxon>Eubrachyura</taxon>
        <taxon>Portunoidea</taxon>
        <taxon>Portunidae</taxon>
        <taxon>Portuninae</taxon>
        <taxon>Portunus</taxon>
    </lineage>
</organism>
<sequence length="182" mass="19636">MGSWIGVTIVVTGTVRRPFIGADSGEGGALSERVNEASRGWAERSDGPPCSWLLQPEARTLPSAHTNPVQTSCDTGSRLAARLHVILQPRDNCSPPCPVCVSARRGAPHTGKLAANPRGAPGGGVQGWGTMDPFWPLSMMQGGEAAPGYPTHHLPHHPTMPVDLHVTQPHYQYYRWALLTHW</sequence>
<evidence type="ECO:0000313" key="2">
    <source>
        <dbReference type="Proteomes" id="UP000324222"/>
    </source>
</evidence>
<comment type="caution">
    <text evidence="1">The sequence shown here is derived from an EMBL/GenBank/DDBJ whole genome shotgun (WGS) entry which is preliminary data.</text>
</comment>
<protein>
    <submittedName>
        <fullName evidence="1">Uncharacterized protein</fullName>
    </submittedName>
</protein>
<gene>
    <name evidence="1" type="ORF">E2C01_064407</name>
</gene>
<proteinExistence type="predicted"/>
<reference evidence="1 2" key="1">
    <citation type="submission" date="2019-05" db="EMBL/GenBank/DDBJ databases">
        <title>Another draft genome of Portunus trituberculatus and its Hox gene families provides insights of decapod evolution.</title>
        <authorList>
            <person name="Jeong J.-H."/>
            <person name="Song I."/>
            <person name="Kim S."/>
            <person name="Choi T."/>
            <person name="Kim D."/>
            <person name="Ryu S."/>
            <person name="Kim W."/>
        </authorList>
    </citation>
    <scope>NUCLEOTIDE SEQUENCE [LARGE SCALE GENOMIC DNA]</scope>
    <source>
        <tissue evidence="1">Muscle</tissue>
    </source>
</reference>
<dbReference type="Proteomes" id="UP000324222">
    <property type="component" value="Unassembled WGS sequence"/>
</dbReference>